<dbReference type="AlphaFoldDB" id="A0A7G9RD48"/>
<dbReference type="KEGG" id="nmes:H9L09_03545"/>
<sequence length="166" mass="17780">MNRHRQHRSRETSHRRGDVLRAVLAHADSRRDGTLPLDLPGVRRAFADPADLVGALQLRWHARLGGCIERELLDRPGEPEAAVVDGWRAAASDLAGVRLILDAQAAQPADAGVAAVLERSSRKDHQLLAGMAGLAGRHGSGPADARALGRRLEERARAAAGQVVAR</sequence>
<dbReference type="RefSeq" id="WP_187579365.1">
    <property type="nucleotide sequence ID" value="NZ_CP060713.1"/>
</dbReference>
<gene>
    <name evidence="1" type="ORF">H9L09_03545</name>
</gene>
<evidence type="ECO:0000313" key="2">
    <source>
        <dbReference type="Proteomes" id="UP000515947"/>
    </source>
</evidence>
<accession>A0A7G9RD48</accession>
<proteinExistence type="predicted"/>
<protein>
    <submittedName>
        <fullName evidence="1">Uncharacterized protein</fullName>
    </submittedName>
</protein>
<dbReference type="Proteomes" id="UP000515947">
    <property type="component" value="Chromosome"/>
</dbReference>
<reference evidence="1 2" key="1">
    <citation type="submission" date="2020-08" db="EMBL/GenBank/DDBJ databases">
        <title>Genome sequence of Nocardioides mesophilus KACC 16243T.</title>
        <authorList>
            <person name="Hyun D.-W."/>
            <person name="Bae J.-W."/>
        </authorList>
    </citation>
    <scope>NUCLEOTIDE SEQUENCE [LARGE SCALE GENOMIC DNA]</scope>
    <source>
        <strain evidence="1 2">KACC 16243</strain>
    </source>
</reference>
<keyword evidence="2" id="KW-1185">Reference proteome</keyword>
<evidence type="ECO:0000313" key="1">
    <source>
        <dbReference type="EMBL" id="QNN53523.1"/>
    </source>
</evidence>
<name>A0A7G9RD48_9ACTN</name>
<dbReference type="EMBL" id="CP060713">
    <property type="protein sequence ID" value="QNN53523.1"/>
    <property type="molecule type" value="Genomic_DNA"/>
</dbReference>
<organism evidence="1 2">
    <name type="scientific">Nocardioides mesophilus</name>
    <dbReference type="NCBI Taxonomy" id="433659"/>
    <lineage>
        <taxon>Bacteria</taxon>
        <taxon>Bacillati</taxon>
        <taxon>Actinomycetota</taxon>
        <taxon>Actinomycetes</taxon>
        <taxon>Propionibacteriales</taxon>
        <taxon>Nocardioidaceae</taxon>
        <taxon>Nocardioides</taxon>
    </lineage>
</organism>